<dbReference type="PANTHER" id="PTHR11076:SF33">
    <property type="entry name" value="DNA POLYMERASE KAPPA"/>
    <property type="match status" value="1"/>
</dbReference>
<dbReference type="EMBL" id="FOUY01000042">
    <property type="protein sequence ID" value="SFO29929.1"/>
    <property type="molecule type" value="Genomic_DNA"/>
</dbReference>
<keyword evidence="3 15" id="KW-0963">Cytoplasm</keyword>
<dbReference type="InterPro" id="IPR036775">
    <property type="entry name" value="DNA_pol_Y-fam_lit_finger_sf"/>
</dbReference>
<dbReference type="GO" id="GO:0006281">
    <property type="term" value="P:DNA repair"/>
    <property type="evidence" value="ECO:0007669"/>
    <property type="project" value="UniProtKB-UniRule"/>
</dbReference>
<keyword evidence="8 15" id="KW-0227">DNA damage</keyword>
<evidence type="ECO:0000256" key="3">
    <source>
        <dbReference type="ARBA" id="ARBA00022490"/>
    </source>
</evidence>
<evidence type="ECO:0000259" key="17">
    <source>
        <dbReference type="PROSITE" id="PS50173"/>
    </source>
</evidence>
<feature type="compositionally biased region" description="Low complexity" evidence="16">
    <location>
        <begin position="486"/>
        <end position="502"/>
    </location>
</feature>
<feature type="binding site" evidence="15">
    <location>
        <position position="28"/>
    </location>
    <ligand>
        <name>Mg(2+)</name>
        <dbReference type="ChEBI" id="CHEBI:18420"/>
    </ligand>
</feature>
<evidence type="ECO:0000256" key="11">
    <source>
        <dbReference type="ARBA" id="ARBA00023125"/>
    </source>
</evidence>
<dbReference type="Gene3D" id="1.10.150.20">
    <property type="entry name" value="5' to 3' exonuclease, C-terminal subdomain"/>
    <property type="match status" value="1"/>
</dbReference>
<keyword evidence="2 15" id="KW-0515">Mutator protein</keyword>
<dbReference type="InterPro" id="IPR050116">
    <property type="entry name" value="DNA_polymerase-Y"/>
</dbReference>
<dbReference type="Pfam" id="PF11799">
    <property type="entry name" value="IMS_C"/>
    <property type="match status" value="1"/>
</dbReference>
<dbReference type="GO" id="GO:0005829">
    <property type="term" value="C:cytosol"/>
    <property type="evidence" value="ECO:0007669"/>
    <property type="project" value="TreeGrafter"/>
</dbReference>
<sequence length="582" mass="59654">MTRPERSTGGTSLDTTTAGSARWVLHLDMDAFFASVEQLTRPTLADRPVLVGGAGPRGVVAGASYQARVFGARSAMPMGQARRRCPHATVLPPRFPLYKAISDEVMGVLAEFSPVLEPVSVDEAFIEPPALAGASPSDVEEFGTALRAAVRDRTGLPASVGAGSGKQIAKIASELAKPDGLRVVAHAEQDDVLAPLPVRSLWGIGPVSGEALRKIGIETIGQLAAMDGREVAGVLGTAMGTELHRLARGIDDRPVAPRGAAKQISAETTFDTDLTTMTAVHEAVESICVAVHRRLVADGRAARTVTVKARTGDFQTHTRSETTPFPSRELSTLSAVARRLADAAVGEGGVRLLGVSVSGFGEEPPLALFDAVPSDEGWTAAPAPPDDTGLAGTEPGAPAPGDPALDEPALGDPAPGGAAPGDPALDDLALDSTGLDDPAPGSTALDDPAPGGGTALGGTALGDPAPGDPALGGTDLAGTAPGGPAPDGRTVVTATPVAPAAPEIGPGPTRWYRDPDPERPWRAGDDAHHREHGHGWVQGAGHGRVTVRFETVWTGPGRTRTLDAADPDLTRADPLHSWRPAP</sequence>
<evidence type="ECO:0000256" key="8">
    <source>
        <dbReference type="ARBA" id="ARBA00022763"/>
    </source>
</evidence>
<evidence type="ECO:0000256" key="13">
    <source>
        <dbReference type="ARBA" id="ARBA00025589"/>
    </source>
</evidence>
<feature type="binding site" evidence="15">
    <location>
        <position position="122"/>
    </location>
    <ligand>
        <name>Mg(2+)</name>
        <dbReference type="ChEBI" id="CHEBI:18420"/>
    </ligand>
</feature>
<dbReference type="InterPro" id="IPR017961">
    <property type="entry name" value="DNA_pol_Y-fam_little_finger"/>
</dbReference>
<dbReference type="HAMAP" id="MF_01113">
    <property type="entry name" value="DNApol_IV"/>
    <property type="match status" value="1"/>
</dbReference>
<feature type="active site" evidence="15">
    <location>
        <position position="123"/>
    </location>
</feature>
<dbReference type="Pfam" id="PF11798">
    <property type="entry name" value="IMS_HHH"/>
    <property type="match status" value="1"/>
</dbReference>
<comment type="subunit">
    <text evidence="15">Monomer.</text>
</comment>
<feature type="region of interest" description="Disordered" evidence="16">
    <location>
        <begin position="375"/>
        <end position="530"/>
    </location>
</feature>
<dbReference type="SUPFAM" id="SSF56672">
    <property type="entry name" value="DNA/RNA polymerases"/>
    <property type="match status" value="1"/>
</dbReference>
<evidence type="ECO:0000256" key="16">
    <source>
        <dbReference type="SAM" id="MobiDB-lite"/>
    </source>
</evidence>
<dbReference type="FunFam" id="1.10.150.20:FF:000068">
    <property type="entry name" value="DNA polymerase IV"/>
    <property type="match status" value="1"/>
</dbReference>
<evidence type="ECO:0000256" key="9">
    <source>
        <dbReference type="ARBA" id="ARBA00022842"/>
    </source>
</evidence>
<reference evidence="18 19" key="1">
    <citation type="submission" date="2016-10" db="EMBL/GenBank/DDBJ databases">
        <authorList>
            <person name="de Groot N.N."/>
        </authorList>
    </citation>
    <scope>NUCLEOTIDE SEQUENCE [LARGE SCALE GENOMIC DNA]</scope>
    <source>
        <strain evidence="18 19">CGMCC 4.1877</strain>
    </source>
</reference>
<keyword evidence="5 15" id="KW-0548">Nucleotidyltransferase</keyword>
<comment type="catalytic activity">
    <reaction evidence="14 15">
        <text>DNA(n) + a 2'-deoxyribonucleoside 5'-triphosphate = DNA(n+1) + diphosphate</text>
        <dbReference type="Rhea" id="RHEA:22508"/>
        <dbReference type="Rhea" id="RHEA-COMP:17339"/>
        <dbReference type="Rhea" id="RHEA-COMP:17340"/>
        <dbReference type="ChEBI" id="CHEBI:33019"/>
        <dbReference type="ChEBI" id="CHEBI:61560"/>
        <dbReference type="ChEBI" id="CHEBI:173112"/>
        <dbReference type="EC" id="2.7.7.7"/>
    </reaction>
</comment>
<evidence type="ECO:0000256" key="7">
    <source>
        <dbReference type="ARBA" id="ARBA00022723"/>
    </source>
</evidence>
<accession>A0A1I5G227</accession>
<keyword evidence="7 15" id="KW-0479">Metal-binding</keyword>
<name>A0A1I5G227_PSUAM</name>
<evidence type="ECO:0000313" key="18">
    <source>
        <dbReference type="EMBL" id="SFO29929.1"/>
    </source>
</evidence>
<dbReference type="Proteomes" id="UP000199614">
    <property type="component" value="Unassembled WGS sequence"/>
</dbReference>
<evidence type="ECO:0000256" key="15">
    <source>
        <dbReference type="HAMAP-Rule" id="MF_01113"/>
    </source>
</evidence>
<feature type="compositionally biased region" description="Gly residues" evidence="16">
    <location>
        <begin position="450"/>
        <end position="460"/>
    </location>
</feature>
<dbReference type="InterPro" id="IPR024728">
    <property type="entry name" value="PolY_HhH_motif"/>
</dbReference>
<evidence type="ECO:0000256" key="2">
    <source>
        <dbReference type="ARBA" id="ARBA00022457"/>
    </source>
</evidence>
<dbReference type="Gene3D" id="3.30.70.270">
    <property type="match status" value="1"/>
</dbReference>
<gene>
    <name evidence="15" type="primary">dinB</name>
    <name evidence="18" type="ORF">SAMN05216207_104243</name>
</gene>
<evidence type="ECO:0000256" key="5">
    <source>
        <dbReference type="ARBA" id="ARBA00022695"/>
    </source>
</evidence>
<dbReference type="NCBIfam" id="NF002882">
    <property type="entry name" value="PRK03348.1"/>
    <property type="match status" value="1"/>
</dbReference>
<dbReference type="GO" id="GO:0009432">
    <property type="term" value="P:SOS response"/>
    <property type="evidence" value="ECO:0007669"/>
    <property type="project" value="TreeGrafter"/>
</dbReference>
<dbReference type="InterPro" id="IPR043128">
    <property type="entry name" value="Rev_trsase/Diguanyl_cyclase"/>
</dbReference>
<evidence type="ECO:0000256" key="4">
    <source>
        <dbReference type="ARBA" id="ARBA00022679"/>
    </source>
</evidence>
<dbReference type="Gene3D" id="3.40.1170.60">
    <property type="match status" value="1"/>
</dbReference>
<dbReference type="InterPro" id="IPR043502">
    <property type="entry name" value="DNA/RNA_pol_sf"/>
</dbReference>
<feature type="site" description="Substrate discrimination" evidence="15">
    <location>
        <position position="33"/>
    </location>
</feature>
<comment type="cofactor">
    <cofactor evidence="15">
        <name>Mg(2+)</name>
        <dbReference type="ChEBI" id="CHEBI:18420"/>
    </cofactor>
    <text evidence="15">Binds 2 magnesium ions per subunit.</text>
</comment>
<feature type="compositionally biased region" description="Basic and acidic residues" evidence="16">
    <location>
        <begin position="511"/>
        <end position="529"/>
    </location>
</feature>
<keyword evidence="4 15" id="KW-0808">Transferase</keyword>
<comment type="function">
    <text evidence="13 15">Poorly processive, error-prone DNA polymerase involved in untargeted mutagenesis. Copies undamaged DNA at stalled replication forks, which arise in vivo from mismatched or misaligned primer ends. These misaligned primers can be extended by PolIV. Exhibits no 3'-5' exonuclease (proofreading) activity. May be involved in translesional synthesis, in conjunction with the beta clamp from PolIII.</text>
</comment>
<dbReference type="GO" id="GO:0003887">
    <property type="term" value="F:DNA-directed DNA polymerase activity"/>
    <property type="evidence" value="ECO:0007669"/>
    <property type="project" value="UniProtKB-UniRule"/>
</dbReference>
<evidence type="ECO:0000256" key="1">
    <source>
        <dbReference type="ARBA" id="ARBA00010945"/>
    </source>
</evidence>
<feature type="region of interest" description="Disordered" evidence="16">
    <location>
        <begin position="557"/>
        <end position="582"/>
    </location>
</feature>
<protein>
    <recommendedName>
        <fullName evidence="15">DNA polymerase IV</fullName>
        <shortName evidence="15">Pol IV</shortName>
        <ecNumber evidence="15">2.7.7.7</ecNumber>
    </recommendedName>
</protein>
<dbReference type="PROSITE" id="PS50173">
    <property type="entry name" value="UMUC"/>
    <property type="match status" value="1"/>
</dbReference>
<organism evidence="18 19">
    <name type="scientific">Pseudonocardia ammonioxydans</name>
    <dbReference type="NCBI Taxonomy" id="260086"/>
    <lineage>
        <taxon>Bacteria</taxon>
        <taxon>Bacillati</taxon>
        <taxon>Actinomycetota</taxon>
        <taxon>Actinomycetes</taxon>
        <taxon>Pseudonocardiales</taxon>
        <taxon>Pseudonocardiaceae</taxon>
        <taxon>Pseudonocardia</taxon>
    </lineage>
</organism>
<dbReference type="RefSeq" id="WP_245773851.1">
    <property type="nucleotide sequence ID" value="NZ_FOUY01000042.1"/>
</dbReference>
<keyword evidence="9 15" id="KW-0460">Magnesium</keyword>
<dbReference type="Pfam" id="PF00817">
    <property type="entry name" value="IMS"/>
    <property type="match status" value="1"/>
</dbReference>
<dbReference type="GO" id="GO:0042276">
    <property type="term" value="P:error-prone translesion synthesis"/>
    <property type="evidence" value="ECO:0007669"/>
    <property type="project" value="TreeGrafter"/>
</dbReference>
<keyword evidence="12 15" id="KW-0234">DNA repair</keyword>
<proteinExistence type="inferred from homology"/>
<dbReference type="Gene3D" id="3.30.1490.100">
    <property type="entry name" value="DNA polymerase, Y-family, little finger domain"/>
    <property type="match status" value="1"/>
</dbReference>
<keyword evidence="19" id="KW-1185">Reference proteome</keyword>
<dbReference type="SUPFAM" id="SSF100879">
    <property type="entry name" value="Lesion bypass DNA polymerase (Y-family), little finger domain"/>
    <property type="match status" value="1"/>
</dbReference>
<keyword evidence="6 15" id="KW-0235">DNA replication</keyword>
<dbReference type="CDD" id="cd03586">
    <property type="entry name" value="PolY_Pol_IV_kappa"/>
    <property type="match status" value="1"/>
</dbReference>
<dbReference type="GO" id="GO:0003684">
    <property type="term" value="F:damaged DNA binding"/>
    <property type="evidence" value="ECO:0007669"/>
    <property type="project" value="InterPro"/>
</dbReference>
<evidence type="ECO:0000313" key="19">
    <source>
        <dbReference type="Proteomes" id="UP000199614"/>
    </source>
</evidence>
<dbReference type="GO" id="GO:0006261">
    <property type="term" value="P:DNA-templated DNA replication"/>
    <property type="evidence" value="ECO:0007669"/>
    <property type="project" value="UniProtKB-UniRule"/>
</dbReference>
<dbReference type="InterPro" id="IPR022880">
    <property type="entry name" value="DNApol_IV"/>
</dbReference>
<feature type="domain" description="UmuC" evidence="17">
    <location>
        <begin position="24"/>
        <end position="205"/>
    </location>
</feature>
<comment type="subcellular location">
    <subcellularLocation>
        <location evidence="15">Cytoplasm</location>
    </subcellularLocation>
</comment>
<keyword evidence="10 15" id="KW-0239">DNA-directed DNA polymerase</keyword>
<evidence type="ECO:0000256" key="10">
    <source>
        <dbReference type="ARBA" id="ARBA00022932"/>
    </source>
</evidence>
<feature type="compositionally biased region" description="Low complexity" evidence="16">
    <location>
        <begin position="461"/>
        <end position="479"/>
    </location>
</feature>
<feature type="compositionally biased region" description="Basic and acidic residues" evidence="16">
    <location>
        <begin position="560"/>
        <end position="576"/>
    </location>
</feature>
<dbReference type="STRING" id="260086.SAMN05216207_104243"/>
<comment type="similarity">
    <text evidence="1 15">Belongs to the DNA polymerase type-Y family.</text>
</comment>
<dbReference type="GO" id="GO:0000287">
    <property type="term" value="F:magnesium ion binding"/>
    <property type="evidence" value="ECO:0007669"/>
    <property type="project" value="UniProtKB-UniRule"/>
</dbReference>
<dbReference type="InterPro" id="IPR001126">
    <property type="entry name" value="UmuC"/>
</dbReference>
<feature type="compositionally biased region" description="Low complexity" evidence="16">
    <location>
        <begin position="402"/>
        <end position="423"/>
    </location>
</feature>
<evidence type="ECO:0000256" key="6">
    <source>
        <dbReference type="ARBA" id="ARBA00022705"/>
    </source>
</evidence>
<evidence type="ECO:0000256" key="12">
    <source>
        <dbReference type="ARBA" id="ARBA00023204"/>
    </source>
</evidence>
<dbReference type="AlphaFoldDB" id="A0A1I5G227"/>
<keyword evidence="11 15" id="KW-0238">DNA-binding</keyword>
<dbReference type="EC" id="2.7.7.7" evidence="15"/>
<dbReference type="NCBIfam" id="NF002677">
    <property type="entry name" value="PRK02406.1"/>
    <property type="match status" value="1"/>
</dbReference>
<dbReference type="PANTHER" id="PTHR11076">
    <property type="entry name" value="DNA REPAIR POLYMERASE UMUC / TRANSFERASE FAMILY MEMBER"/>
    <property type="match status" value="1"/>
</dbReference>
<evidence type="ECO:0000256" key="14">
    <source>
        <dbReference type="ARBA" id="ARBA00049244"/>
    </source>
</evidence>